<feature type="compositionally biased region" description="Polar residues" evidence="4">
    <location>
        <begin position="131"/>
        <end position="148"/>
    </location>
</feature>
<dbReference type="GO" id="GO:0005829">
    <property type="term" value="C:cytosol"/>
    <property type="evidence" value="ECO:0007669"/>
    <property type="project" value="TreeGrafter"/>
</dbReference>
<dbReference type="KEGG" id="nai:NECAME_10204"/>
<dbReference type="SMART" id="SM00684">
    <property type="entry name" value="DM15"/>
    <property type="match status" value="3"/>
</dbReference>
<sequence>MAERQPMLSFAKVVSGQTSETSVVQAPVRTASPSRPISSAQKPDHKNEKRHEKGERVERPEKNEKQEKHDRSFGSRRRPPKYRDRHEKRGNKPEPVKEEKVLCVEEAAPPQEPVMLEPAPIPTVNAWFRNRGSTDSNHGLESSYVSNVEENKQTEEVEIKDDNPVSAAVAPSVDVSKPKNVDPEWPTLDAAKQDDVVANGTDSRQHSPTADSVKEDQESIGNGQKSMKGKSNWKKIEIDVDYGIKNKASGTSREKIGAKKEEKPNGAGTFYVGIQHLTLQTSAQQKRLKPGRVIDNTTNGIYYTQGSNQGWKKNLSGEESSESQIAGTVGSMSSPDLSSTPSKTATPAATTVKKPLSPHKEDKPQPLANGSNRLSSGSSKSMRSDIRNVGTKSDYWHKNAERRDSDKQRAFYQRNDRYQSRNPHAPPKLTPAQRKARGPLPDWEEIQDGEDNFDYMNLMDSQYAQYYAMSSIPPFDGVGGMDPQVASMMIQQAQQHMAAFGFRPAIPLMQPHIVAPPEPVGVAPLLSPQGAVLTAAIGDSINTAIPFAPIYPTQPPFVPLNDETLKDCVRKQIEYYFSADNLQKDFFLRRKMNAEGFLPITLIASFPRVRSLTQDLALICEGLRDSDKVELSDDANMVRPRLNPTEWPLTPTVHPAQPTTSQTEGLSTANVASEESTLETKVEEKLEPTPSAKLSKQENSVKEKTSHSSNDNATAARPEPSTVDKTAQQQNRAASPPKQAPSAEEGWEEVKPKRKGKARAEKSSIMKDVSAEQDLDFQFDNELETSAGGVDAPKREKPKSFRLSAETYEEIGDDIVNKLIIMTPMKRTLDRTGDFTTRAKHQAEFNEEVEIGLRRYEEELWSAPEKDASYEDCHICVFLTLPRVVEAMSGIPKVKPKVSTINEEEFRLQRGEDATRTTQGPPPEIPLSQQNTPPPSIWTQKAKERSGLSVVPKSPMQRRESTEQKVPRFYPVEKPATVMDAKSPRKQKTRHSANPPVEMPVAWVLGRDEVPPPAPVGIAASSSQIPPAHPSVSLLQENNFVQNVYSNWRQSCLKQRKSLGYDCAEMNTLYRFWSFFLRDNFNRKMYEEFRQLALEDDEKGFRYGIEALFRFYSYGLEKRFRPEIYKNFVKDCIIDVKNGQLYGLEKFWVFMKRCKIAKQLVVDPFLQKELAKYKTPDDFYITSADDKKKVAAAKN</sequence>
<feature type="compositionally biased region" description="Low complexity" evidence="4">
    <location>
        <begin position="164"/>
        <end position="175"/>
    </location>
</feature>
<evidence type="ECO:0000256" key="2">
    <source>
        <dbReference type="ARBA" id="ARBA00072183"/>
    </source>
</evidence>
<feature type="compositionally biased region" description="Polar residues" evidence="4">
    <location>
        <begin position="295"/>
        <end position="311"/>
    </location>
</feature>
<feature type="compositionally biased region" description="Low complexity" evidence="4">
    <location>
        <begin position="331"/>
        <end position="355"/>
    </location>
</feature>
<dbReference type="OMA" id="YMTLMEA"/>
<dbReference type="SUPFAM" id="SSF46785">
    <property type="entry name" value="Winged helix' DNA-binding domain"/>
    <property type="match status" value="1"/>
</dbReference>
<name>W2T9U7_NECAM</name>
<keyword evidence="7" id="KW-1185">Reference proteome</keyword>
<dbReference type="PANTHER" id="PTHR22792">
    <property type="entry name" value="LUPUS LA PROTEIN-RELATED"/>
    <property type="match status" value="1"/>
</dbReference>
<dbReference type="InterPro" id="IPR036388">
    <property type="entry name" value="WH-like_DNA-bd_sf"/>
</dbReference>
<dbReference type="InterPro" id="IPR006607">
    <property type="entry name" value="DM15"/>
</dbReference>
<feature type="domain" description="HTH La-type RNA-binding" evidence="5">
    <location>
        <begin position="559"/>
        <end position="651"/>
    </location>
</feature>
<feature type="compositionally biased region" description="Polar residues" evidence="4">
    <location>
        <begin position="15"/>
        <end position="24"/>
    </location>
</feature>
<dbReference type="FunFam" id="1.10.10.10:FF:000131">
    <property type="entry name" value="la-related protein 1B isoform X2"/>
    <property type="match status" value="1"/>
</dbReference>
<feature type="region of interest" description="Disordered" evidence="4">
    <location>
        <begin position="907"/>
        <end position="964"/>
    </location>
</feature>
<proteinExistence type="predicted"/>
<feature type="region of interest" description="Disordered" evidence="4">
    <location>
        <begin position="634"/>
        <end position="769"/>
    </location>
</feature>
<dbReference type="EMBL" id="KI659794">
    <property type="protein sequence ID" value="ETN78643.1"/>
    <property type="molecule type" value="Genomic_DNA"/>
</dbReference>
<organism evidence="6 7">
    <name type="scientific">Necator americanus</name>
    <name type="common">Human hookworm</name>
    <dbReference type="NCBI Taxonomy" id="51031"/>
    <lineage>
        <taxon>Eukaryota</taxon>
        <taxon>Metazoa</taxon>
        <taxon>Ecdysozoa</taxon>
        <taxon>Nematoda</taxon>
        <taxon>Chromadorea</taxon>
        <taxon>Rhabditida</taxon>
        <taxon>Rhabditina</taxon>
        <taxon>Rhabditomorpha</taxon>
        <taxon>Strongyloidea</taxon>
        <taxon>Ancylostomatidae</taxon>
        <taxon>Bunostominae</taxon>
        <taxon>Necator</taxon>
    </lineage>
</organism>
<feature type="region of interest" description="Disordered" evidence="4">
    <location>
        <begin position="1"/>
        <end position="232"/>
    </location>
</feature>
<dbReference type="AlphaFoldDB" id="W2T9U7"/>
<feature type="compositionally biased region" description="Polar residues" evidence="4">
    <location>
        <begin position="31"/>
        <end position="41"/>
    </location>
</feature>
<feature type="compositionally biased region" description="Basic and acidic residues" evidence="4">
    <location>
        <begin position="149"/>
        <end position="163"/>
    </location>
</feature>
<dbReference type="InterPro" id="IPR006630">
    <property type="entry name" value="La_HTH"/>
</dbReference>
<evidence type="ECO:0000313" key="6">
    <source>
        <dbReference type="EMBL" id="ETN78643.1"/>
    </source>
</evidence>
<dbReference type="Pfam" id="PF21071">
    <property type="entry name" value="LARP1_HEAT"/>
    <property type="match status" value="1"/>
</dbReference>
<evidence type="ECO:0000259" key="5">
    <source>
        <dbReference type="PROSITE" id="PS50961"/>
    </source>
</evidence>
<feature type="region of interest" description="Disordered" evidence="4">
    <location>
        <begin position="281"/>
        <end position="439"/>
    </location>
</feature>
<dbReference type="GO" id="GO:0008187">
    <property type="term" value="F:poly-pyrimidine tract binding"/>
    <property type="evidence" value="ECO:0007669"/>
    <property type="project" value="UniProtKB-ARBA"/>
</dbReference>
<dbReference type="SMART" id="SM00715">
    <property type="entry name" value="LA"/>
    <property type="match status" value="1"/>
</dbReference>
<dbReference type="GO" id="GO:0045727">
    <property type="term" value="P:positive regulation of translation"/>
    <property type="evidence" value="ECO:0007669"/>
    <property type="project" value="TreeGrafter"/>
</dbReference>
<feature type="region of interest" description="Disordered" evidence="4">
    <location>
        <begin position="244"/>
        <end position="267"/>
    </location>
</feature>
<gene>
    <name evidence="6" type="ORF">NECAME_10204</name>
</gene>
<reference evidence="7" key="1">
    <citation type="journal article" date="2014" name="Nat. Genet.">
        <title>Genome of the human hookworm Necator americanus.</title>
        <authorList>
            <person name="Tang Y.T."/>
            <person name="Gao X."/>
            <person name="Rosa B.A."/>
            <person name="Abubucker S."/>
            <person name="Hallsworth-Pepin K."/>
            <person name="Martin J."/>
            <person name="Tyagi R."/>
            <person name="Heizer E."/>
            <person name="Zhang X."/>
            <person name="Bhonagiri-Palsikar V."/>
            <person name="Minx P."/>
            <person name="Warren W.C."/>
            <person name="Wang Q."/>
            <person name="Zhan B."/>
            <person name="Hotez P.J."/>
            <person name="Sternberg P.W."/>
            <person name="Dougall A."/>
            <person name="Gaze S.T."/>
            <person name="Mulvenna J."/>
            <person name="Sotillo J."/>
            <person name="Ranganathan S."/>
            <person name="Rabelo E.M."/>
            <person name="Wilson R.K."/>
            <person name="Felgner P.L."/>
            <person name="Bethony J."/>
            <person name="Hawdon J.M."/>
            <person name="Gasser R.B."/>
            <person name="Loukas A."/>
            <person name="Mitreva M."/>
        </authorList>
    </citation>
    <scope>NUCLEOTIDE SEQUENCE [LARGE SCALE GENOMIC DNA]</scope>
</reference>
<feature type="compositionally biased region" description="Basic and acidic residues" evidence="4">
    <location>
        <begin position="252"/>
        <end position="264"/>
    </location>
</feature>
<evidence type="ECO:0000256" key="1">
    <source>
        <dbReference type="ARBA" id="ARBA00022884"/>
    </source>
</evidence>
<feature type="compositionally biased region" description="Basic and acidic residues" evidence="4">
    <location>
        <begin position="695"/>
        <end position="706"/>
    </location>
</feature>
<dbReference type="PROSITE" id="PS50961">
    <property type="entry name" value="HTH_LA"/>
    <property type="match status" value="1"/>
</dbReference>
<feature type="compositionally biased region" description="Basic and acidic residues" evidence="4">
    <location>
        <begin position="81"/>
        <end position="103"/>
    </location>
</feature>
<feature type="compositionally biased region" description="Polar residues" evidence="4">
    <location>
        <begin position="200"/>
        <end position="210"/>
    </location>
</feature>
<dbReference type="Gene3D" id="1.10.10.10">
    <property type="entry name" value="Winged helix-like DNA-binding domain superfamily/Winged helix DNA-binding domain"/>
    <property type="match status" value="1"/>
</dbReference>
<dbReference type="InterPro" id="IPR036390">
    <property type="entry name" value="WH_DNA-bd_sf"/>
</dbReference>
<feature type="compositionally biased region" description="Basic and acidic residues" evidence="4">
    <location>
        <begin position="42"/>
        <end position="73"/>
    </location>
</feature>
<evidence type="ECO:0000256" key="3">
    <source>
        <dbReference type="PROSITE-ProRule" id="PRU00332"/>
    </source>
</evidence>
<feature type="compositionally biased region" description="Basic and acidic residues" evidence="4">
    <location>
        <begin position="394"/>
        <end position="419"/>
    </location>
</feature>
<dbReference type="InterPro" id="IPR045180">
    <property type="entry name" value="La_dom_prot"/>
</dbReference>
<feature type="compositionally biased region" description="Basic and acidic residues" evidence="4">
    <location>
        <begin position="678"/>
        <end position="687"/>
    </location>
</feature>
<feature type="compositionally biased region" description="Polar residues" evidence="4">
    <location>
        <begin position="723"/>
        <end position="733"/>
    </location>
</feature>
<protein>
    <recommendedName>
        <fullName evidence="2">La-related protein 1</fullName>
    </recommendedName>
</protein>
<dbReference type="OrthoDB" id="340227at2759"/>
<evidence type="ECO:0000256" key="4">
    <source>
        <dbReference type="SAM" id="MobiDB-lite"/>
    </source>
</evidence>
<feature type="compositionally biased region" description="Low complexity" evidence="4">
    <location>
        <begin position="369"/>
        <end position="381"/>
    </location>
</feature>
<evidence type="ECO:0000313" key="7">
    <source>
        <dbReference type="Proteomes" id="UP000053676"/>
    </source>
</evidence>
<accession>W2T9U7</accession>
<dbReference type="Pfam" id="PF05383">
    <property type="entry name" value="La"/>
    <property type="match status" value="1"/>
</dbReference>
<feature type="compositionally biased region" description="Polar residues" evidence="4">
    <location>
        <begin position="657"/>
        <end position="675"/>
    </location>
</feature>
<dbReference type="PANTHER" id="PTHR22792:SF132">
    <property type="entry name" value="LA-RELATED PROTEIN 1"/>
    <property type="match status" value="1"/>
</dbReference>
<dbReference type="GO" id="GO:0010494">
    <property type="term" value="C:cytoplasmic stress granule"/>
    <property type="evidence" value="ECO:0007669"/>
    <property type="project" value="TreeGrafter"/>
</dbReference>
<dbReference type="GO" id="GO:0000339">
    <property type="term" value="F:RNA cap binding"/>
    <property type="evidence" value="ECO:0007669"/>
    <property type="project" value="InterPro"/>
</dbReference>
<dbReference type="GO" id="GO:0048255">
    <property type="term" value="P:mRNA stabilization"/>
    <property type="evidence" value="ECO:0007669"/>
    <property type="project" value="InterPro"/>
</dbReference>
<dbReference type="STRING" id="51031.W2T9U7"/>
<dbReference type="Proteomes" id="UP000053676">
    <property type="component" value="Unassembled WGS sequence"/>
</dbReference>
<keyword evidence="1 3" id="KW-0694">RNA-binding</keyword>